<reference evidence="2" key="1">
    <citation type="submission" date="2017-09" db="EMBL/GenBank/DDBJ databases">
        <title>Depth-based differentiation of microbial function through sediment-hosted aquifers and enrichment of novel symbionts in the deep terrestrial subsurface.</title>
        <authorList>
            <person name="Probst A.J."/>
            <person name="Ladd B."/>
            <person name="Jarett J.K."/>
            <person name="Geller-Mcgrath D.E."/>
            <person name="Sieber C.M.K."/>
            <person name="Emerson J.B."/>
            <person name="Anantharaman K."/>
            <person name="Thomas B.C."/>
            <person name="Malmstrom R."/>
            <person name="Stieglmeier M."/>
            <person name="Klingl A."/>
            <person name="Woyke T."/>
            <person name="Ryan C.M."/>
            <person name="Banfield J.F."/>
        </authorList>
    </citation>
    <scope>NUCLEOTIDE SEQUENCE [LARGE SCALE GENOMIC DNA]</scope>
</reference>
<feature type="non-terminal residue" evidence="1">
    <location>
        <position position="80"/>
    </location>
</feature>
<protein>
    <submittedName>
        <fullName evidence="1">Uncharacterized protein</fullName>
    </submittedName>
</protein>
<proteinExistence type="predicted"/>
<dbReference type="Proteomes" id="UP000230116">
    <property type="component" value="Unassembled WGS sequence"/>
</dbReference>
<evidence type="ECO:0000313" key="2">
    <source>
        <dbReference type="Proteomes" id="UP000230116"/>
    </source>
</evidence>
<gene>
    <name evidence="1" type="ORF">COS12_03255</name>
</gene>
<organism evidence="1 2">
    <name type="scientific">Candidatus Roizmanbacteria bacterium CG01_land_8_20_14_3_00_33_9</name>
    <dbReference type="NCBI Taxonomy" id="1974843"/>
    <lineage>
        <taxon>Bacteria</taxon>
        <taxon>Candidatus Roizmaniibacteriota</taxon>
    </lineage>
</organism>
<evidence type="ECO:0000313" key="1">
    <source>
        <dbReference type="EMBL" id="PIV62197.1"/>
    </source>
</evidence>
<sequence length="80" mass="9604">MKYRFYFFFVFFTLLFLFYPGDSQLLQNFAYNRSTFTQVDASPPKINVKPFPYLRYQYAPYTSAESVYITDLDSYTPILD</sequence>
<name>A0A2M7E395_9BACT</name>
<dbReference type="EMBL" id="PETM01000084">
    <property type="protein sequence ID" value="PIV62197.1"/>
    <property type="molecule type" value="Genomic_DNA"/>
</dbReference>
<comment type="caution">
    <text evidence="1">The sequence shown here is derived from an EMBL/GenBank/DDBJ whole genome shotgun (WGS) entry which is preliminary data.</text>
</comment>
<dbReference type="AlphaFoldDB" id="A0A2M7E395"/>
<accession>A0A2M7E395</accession>